<reference evidence="4 5" key="1">
    <citation type="submission" date="2016-09" db="EMBL/GenBank/DDBJ databases">
        <title>Extensive genetic diversity and differential bi-allelic expression allows diatom success in the polar Southern Ocean.</title>
        <authorList>
            <consortium name="DOE Joint Genome Institute"/>
            <person name="Mock T."/>
            <person name="Otillar R.P."/>
            <person name="Strauss J."/>
            <person name="Dupont C."/>
            <person name="Frickenhaus S."/>
            <person name="Maumus F."/>
            <person name="Mcmullan M."/>
            <person name="Sanges R."/>
            <person name="Schmutz J."/>
            <person name="Toseland A."/>
            <person name="Valas R."/>
            <person name="Veluchamy A."/>
            <person name="Ward B.J."/>
            <person name="Allen A."/>
            <person name="Barry K."/>
            <person name="Falciatore A."/>
            <person name="Ferrante M."/>
            <person name="Fortunato A.E."/>
            <person name="Gloeckner G."/>
            <person name="Gruber A."/>
            <person name="Hipkin R."/>
            <person name="Janech M."/>
            <person name="Kroth P."/>
            <person name="Leese F."/>
            <person name="Lindquist E."/>
            <person name="Lyon B.R."/>
            <person name="Martin J."/>
            <person name="Mayer C."/>
            <person name="Parker M."/>
            <person name="Quesneville H."/>
            <person name="Raymond J."/>
            <person name="Uhlig C."/>
            <person name="Valentin K.U."/>
            <person name="Worden A.Z."/>
            <person name="Armbrust E.V."/>
            <person name="Bowler C."/>
            <person name="Green B."/>
            <person name="Moulton V."/>
            <person name="Van Oosterhout C."/>
            <person name="Grigoriev I."/>
        </authorList>
    </citation>
    <scope>NUCLEOTIDE SEQUENCE [LARGE SCALE GENOMIC DNA]</scope>
    <source>
        <strain evidence="4 5">CCMP1102</strain>
    </source>
</reference>
<evidence type="ECO:0000259" key="3">
    <source>
        <dbReference type="PROSITE" id="PS50157"/>
    </source>
</evidence>
<dbReference type="AlphaFoldDB" id="A0A1E7FXR9"/>
<proteinExistence type="predicted"/>
<sequence length="239" mass="26701">MPKYQQIYNNEIMGCPLEYGSEEREKLRQGYAHQVQIEAGRLGVLEVKYFHPLSISNLTLTCACCGKTCASYSGVYKHSKKCTGIHPQEKLVGSMKTAHKPIVTESTLKKDGPLPAKISPQGDATFWMGDGVDYVGTMELDGWPNTDINKNNETGIVLASDHTEDTNELQDICAEEYNQINNNMSERTGHDIHNKSETPKRKECNEKTIGGGKREGRNQIHTRSRAKMDSSKNSIIGYM</sequence>
<dbReference type="KEGG" id="fcy:FRACYDRAFT_233114"/>
<dbReference type="InterPro" id="IPR013087">
    <property type="entry name" value="Znf_C2H2_type"/>
</dbReference>
<evidence type="ECO:0000313" key="4">
    <source>
        <dbReference type="EMBL" id="OEU22952.1"/>
    </source>
</evidence>
<gene>
    <name evidence="4" type="ORF">FRACYDRAFT_233114</name>
</gene>
<dbReference type="Proteomes" id="UP000095751">
    <property type="component" value="Unassembled WGS sequence"/>
</dbReference>
<keyword evidence="1" id="KW-0863">Zinc-finger</keyword>
<name>A0A1E7FXR9_9STRA</name>
<keyword evidence="1" id="KW-0862">Zinc</keyword>
<evidence type="ECO:0000256" key="1">
    <source>
        <dbReference type="PROSITE-ProRule" id="PRU00042"/>
    </source>
</evidence>
<dbReference type="PROSITE" id="PS50157">
    <property type="entry name" value="ZINC_FINGER_C2H2_2"/>
    <property type="match status" value="1"/>
</dbReference>
<organism evidence="4 5">
    <name type="scientific">Fragilariopsis cylindrus CCMP1102</name>
    <dbReference type="NCBI Taxonomy" id="635003"/>
    <lineage>
        <taxon>Eukaryota</taxon>
        <taxon>Sar</taxon>
        <taxon>Stramenopiles</taxon>
        <taxon>Ochrophyta</taxon>
        <taxon>Bacillariophyta</taxon>
        <taxon>Bacillariophyceae</taxon>
        <taxon>Bacillariophycidae</taxon>
        <taxon>Bacillariales</taxon>
        <taxon>Bacillariaceae</taxon>
        <taxon>Fragilariopsis</taxon>
    </lineage>
</organism>
<evidence type="ECO:0000256" key="2">
    <source>
        <dbReference type="SAM" id="MobiDB-lite"/>
    </source>
</evidence>
<dbReference type="InParanoid" id="A0A1E7FXR9"/>
<feature type="region of interest" description="Disordered" evidence="2">
    <location>
        <begin position="185"/>
        <end position="239"/>
    </location>
</feature>
<dbReference type="GO" id="GO:0008270">
    <property type="term" value="F:zinc ion binding"/>
    <property type="evidence" value="ECO:0007669"/>
    <property type="project" value="UniProtKB-KW"/>
</dbReference>
<accession>A0A1E7FXR9</accession>
<evidence type="ECO:0000313" key="5">
    <source>
        <dbReference type="Proteomes" id="UP000095751"/>
    </source>
</evidence>
<dbReference type="EMBL" id="KV784353">
    <property type="protein sequence ID" value="OEU22952.1"/>
    <property type="molecule type" value="Genomic_DNA"/>
</dbReference>
<feature type="compositionally biased region" description="Basic and acidic residues" evidence="2">
    <location>
        <begin position="187"/>
        <end position="218"/>
    </location>
</feature>
<protein>
    <recommendedName>
        <fullName evidence="3">C2H2-type domain-containing protein</fullName>
    </recommendedName>
</protein>
<keyword evidence="5" id="KW-1185">Reference proteome</keyword>
<keyword evidence="1" id="KW-0479">Metal-binding</keyword>
<feature type="domain" description="C2H2-type" evidence="3">
    <location>
        <begin position="60"/>
        <end position="91"/>
    </location>
</feature>